<dbReference type="EMBL" id="KE525048">
    <property type="protein sequence ID" value="KFB40907.1"/>
    <property type="molecule type" value="Genomic_DNA"/>
</dbReference>
<dbReference type="Proteomes" id="UP000030765">
    <property type="component" value="Unassembled WGS sequence"/>
</dbReference>
<keyword evidence="2" id="KW-0732">Signal</keyword>
<keyword evidence="5" id="KW-1185">Reference proteome</keyword>
<keyword evidence="1" id="KW-1133">Transmembrane helix</keyword>
<evidence type="ECO:0000313" key="5">
    <source>
        <dbReference type="Proteomes" id="UP000030765"/>
    </source>
</evidence>
<reference evidence="4" key="2">
    <citation type="submission" date="2020-05" db="UniProtKB">
        <authorList>
            <consortium name="EnsemblMetazoa"/>
        </authorList>
    </citation>
    <scope>IDENTIFICATION</scope>
</reference>
<name>A0A084VSG3_ANOSI</name>
<dbReference type="EnsemblMetazoa" id="ASIC008438-RA">
    <property type="protein sequence ID" value="ASIC008438-PA"/>
    <property type="gene ID" value="ASIC008438"/>
</dbReference>
<feature type="transmembrane region" description="Helical" evidence="1">
    <location>
        <begin position="226"/>
        <end position="245"/>
    </location>
</feature>
<keyword evidence="1" id="KW-0472">Membrane</keyword>
<feature type="chain" id="PRO_5001783903" evidence="2">
    <location>
        <begin position="22"/>
        <end position="249"/>
    </location>
</feature>
<evidence type="ECO:0000256" key="2">
    <source>
        <dbReference type="SAM" id="SignalP"/>
    </source>
</evidence>
<protein>
    <submittedName>
        <fullName evidence="3 4">Uncharacterized protein</fullName>
    </submittedName>
</protein>
<proteinExistence type="predicted"/>
<keyword evidence="1" id="KW-0812">Transmembrane</keyword>
<dbReference type="OMA" id="SICLYHG"/>
<reference evidence="3 5" key="1">
    <citation type="journal article" date="2014" name="BMC Genomics">
        <title>Genome sequence of Anopheles sinensis provides insight into genetics basis of mosquito competence for malaria parasites.</title>
        <authorList>
            <person name="Zhou D."/>
            <person name="Zhang D."/>
            <person name="Ding G."/>
            <person name="Shi L."/>
            <person name="Hou Q."/>
            <person name="Ye Y."/>
            <person name="Xu Y."/>
            <person name="Zhou H."/>
            <person name="Xiong C."/>
            <person name="Li S."/>
            <person name="Yu J."/>
            <person name="Hong S."/>
            <person name="Yu X."/>
            <person name="Zou P."/>
            <person name="Chen C."/>
            <person name="Chang X."/>
            <person name="Wang W."/>
            <person name="Lv Y."/>
            <person name="Sun Y."/>
            <person name="Ma L."/>
            <person name="Shen B."/>
            <person name="Zhu C."/>
        </authorList>
    </citation>
    <scope>NUCLEOTIDE SEQUENCE [LARGE SCALE GENOMIC DNA]</scope>
</reference>
<evidence type="ECO:0000313" key="4">
    <source>
        <dbReference type="EnsemblMetazoa" id="ASIC008438-PA"/>
    </source>
</evidence>
<evidence type="ECO:0000313" key="3">
    <source>
        <dbReference type="EMBL" id="KFB40907.1"/>
    </source>
</evidence>
<feature type="signal peptide" evidence="2">
    <location>
        <begin position="1"/>
        <end position="21"/>
    </location>
</feature>
<dbReference type="EMBL" id="ATLV01015970">
    <property type="status" value="NOT_ANNOTATED_CDS"/>
    <property type="molecule type" value="Genomic_DNA"/>
</dbReference>
<gene>
    <name evidence="3" type="ORF">ZHAS_00008438</name>
</gene>
<dbReference type="AlphaFoldDB" id="A0A084VSG3"/>
<dbReference type="VEuPathDB" id="VectorBase:ASIC008438"/>
<sequence>MIALCASVSVLLALLPTSSRGSICVLHSFHEKFYTDLNYMVEEQGSYFWYVLAFEEPKLPYRTMYHLPKDLVSNRNCYSYVLSTQFGAIMLEFMCLGVQTLHSYVLLTRIDGEYVTKKKFPHEVSDFRVVNVLRLTKEIVLLVSCSRTPDTYGVLVLHRGPWQPAQDEEYFRQIITAKFPEPLFHWMNFTMTSVSVGEEHCNCSKEYTVPIHTVSRGGIEDDKRKVFVLVTLGAVVIITAIVKFLKRLF</sequence>
<accession>A0A084VSG3</accession>
<evidence type="ECO:0000256" key="1">
    <source>
        <dbReference type="SAM" id="Phobius"/>
    </source>
</evidence>
<organism evidence="3">
    <name type="scientific">Anopheles sinensis</name>
    <name type="common">Mosquito</name>
    <dbReference type="NCBI Taxonomy" id="74873"/>
    <lineage>
        <taxon>Eukaryota</taxon>
        <taxon>Metazoa</taxon>
        <taxon>Ecdysozoa</taxon>
        <taxon>Arthropoda</taxon>
        <taxon>Hexapoda</taxon>
        <taxon>Insecta</taxon>
        <taxon>Pterygota</taxon>
        <taxon>Neoptera</taxon>
        <taxon>Endopterygota</taxon>
        <taxon>Diptera</taxon>
        <taxon>Nematocera</taxon>
        <taxon>Culicoidea</taxon>
        <taxon>Culicidae</taxon>
        <taxon>Anophelinae</taxon>
        <taxon>Anopheles</taxon>
    </lineage>
</organism>